<dbReference type="EMBL" id="JAHFVK010000002">
    <property type="protein sequence ID" value="MBT2134496.1"/>
    <property type="molecule type" value="Genomic_DNA"/>
</dbReference>
<dbReference type="PRINTS" id="PR00081">
    <property type="entry name" value="GDHRDH"/>
</dbReference>
<dbReference type="Proteomes" id="UP000811255">
    <property type="component" value="Unassembled WGS sequence"/>
</dbReference>
<organism evidence="3 4">
    <name type="scientific">Croceibacterium selenioxidans</name>
    <dbReference type="NCBI Taxonomy" id="2838833"/>
    <lineage>
        <taxon>Bacteria</taxon>
        <taxon>Pseudomonadati</taxon>
        <taxon>Pseudomonadota</taxon>
        <taxon>Alphaproteobacteria</taxon>
        <taxon>Sphingomonadales</taxon>
        <taxon>Erythrobacteraceae</taxon>
        <taxon>Croceibacterium</taxon>
    </lineage>
</organism>
<dbReference type="PANTHER" id="PTHR44169:SF6">
    <property type="entry name" value="NADPH-DEPENDENT 1-ACYLDIHYDROXYACETONE PHOSPHATE REDUCTASE"/>
    <property type="match status" value="1"/>
</dbReference>
<evidence type="ECO:0000256" key="1">
    <source>
        <dbReference type="ARBA" id="ARBA00006484"/>
    </source>
</evidence>
<accession>A0ABS5W409</accession>
<keyword evidence="2" id="KW-0560">Oxidoreductase</keyword>
<dbReference type="SUPFAM" id="SSF51735">
    <property type="entry name" value="NAD(P)-binding Rossmann-fold domains"/>
    <property type="match status" value="1"/>
</dbReference>
<proteinExistence type="inferred from homology"/>
<comment type="caution">
    <text evidence="3">The sequence shown here is derived from an EMBL/GenBank/DDBJ whole genome shotgun (WGS) entry which is preliminary data.</text>
</comment>
<dbReference type="InterPro" id="IPR002347">
    <property type="entry name" value="SDR_fam"/>
</dbReference>
<evidence type="ECO:0000256" key="2">
    <source>
        <dbReference type="ARBA" id="ARBA00023002"/>
    </source>
</evidence>
<comment type="similarity">
    <text evidence="1">Belongs to the short-chain dehydrogenases/reductases (SDR) family.</text>
</comment>
<sequence>MKLTGNTMLVTGGGSGIGQALAWRFHDLGNTVIVAGRGVARLGETIKGRANMHALALDVGDNGSVAAAMDLLKLDFPALNTAILSAGIMTWQELGRGGDIGTAEEVVNINLLGTMRTAEALIPLIAGKPNAAICTVSSGLGFVPLPAAPAYSASKAGVHSYSLSLRQRLKGQVEVIEIPPPAVRTGLTPGQETREGYMPLDAYIDETMANFEREPGAQENLVANVLPLRFAEKNGTVAEMLDHLGSF</sequence>
<protein>
    <submittedName>
        <fullName evidence="3">SDR family NAD(P)-dependent oxidoreductase</fullName>
    </submittedName>
</protein>
<dbReference type="Gene3D" id="3.40.50.720">
    <property type="entry name" value="NAD(P)-binding Rossmann-like Domain"/>
    <property type="match status" value="1"/>
</dbReference>
<keyword evidence="4" id="KW-1185">Reference proteome</keyword>
<evidence type="ECO:0000313" key="3">
    <source>
        <dbReference type="EMBL" id="MBT2134496.1"/>
    </source>
</evidence>
<dbReference type="InterPro" id="IPR020904">
    <property type="entry name" value="Sc_DH/Rdtase_CS"/>
</dbReference>
<dbReference type="PANTHER" id="PTHR44169">
    <property type="entry name" value="NADPH-DEPENDENT 1-ACYLDIHYDROXYACETONE PHOSPHATE REDUCTASE"/>
    <property type="match status" value="1"/>
</dbReference>
<dbReference type="Pfam" id="PF00106">
    <property type="entry name" value="adh_short"/>
    <property type="match status" value="1"/>
</dbReference>
<evidence type="ECO:0000313" key="4">
    <source>
        <dbReference type="Proteomes" id="UP000811255"/>
    </source>
</evidence>
<dbReference type="RefSeq" id="WP_214536139.1">
    <property type="nucleotide sequence ID" value="NZ_JAHFVK010000002.1"/>
</dbReference>
<name>A0ABS5W409_9SPHN</name>
<dbReference type="PROSITE" id="PS00061">
    <property type="entry name" value="ADH_SHORT"/>
    <property type="match status" value="1"/>
</dbReference>
<gene>
    <name evidence="3" type="ORF">KK137_09140</name>
</gene>
<dbReference type="InterPro" id="IPR036291">
    <property type="entry name" value="NAD(P)-bd_dom_sf"/>
</dbReference>
<reference evidence="3 4" key="1">
    <citation type="submission" date="2021-05" db="EMBL/GenBank/DDBJ databases">
        <title>Croceibacterium sp. LX-88 genome sequence.</title>
        <authorList>
            <person name="Luo X."/>
        </authorList>
    </citation>
    <scope>NUCLEOTIDE SEQUENCE [LARGE SCALE GENOMIC DNA]</scope>
    <source>
        <strain evidence="3 4">LX-88</strain>
    </source>
</reference>